<accession>A0A4R6IIT9</accession>
<dbReference type="EMBL" id="SNWM01000003">
    <property type="protein sequence ID" value="TDO21883.1"/>
    <property type="molecule type" value="Genomic_DNA"/>
</dbReference>
<comment type="caution">
    <text evidence="1">The sequence shown here is derived from an EMBL/GenBank/DDBJ whole genome shotgun (WGS) entry which is preliminary data.</text>
</comment>
<dbReference type="AlphaFoldDB" id="A0A4R6IIT9"/>
<sequence length="76" mass="8735">MCEGFFSKDAREWKRIRSLGWVILCGYADPQKAPESMLDWWPMEGDVKPKPESKRITKKRAAVLAKAIAAELERGR</sequence>
<gene>
    <name evidence="1" type="ORF">CLV32_2991</name>
</gene>
<protein>
    <submittedName>
        <fullName evidence="1">Uncharacterized protein</fullName>
    </submittedName>
</protein>
<reference evidence="1 2" key="1">
    <citation type="submission" date="2019-03" db="EMBL/GenBank/DDBJ databases">
        <title>Genomic Encyclopedia of Archaeal and Bacterial Type Strains, Phase II (KMG-II): from individual species to whole genera.</title>
        <authorList>
            <person name="Goeker M."/>
        </authorList>
    </citation>
    <scope>NUCLEOTIDE SEQUENCE [LARGE SCALE GENOMIC DNA]</scope>
    <source>
        <strain evidence="1 2">DSM 19034</strain>
    </source>
</reference>
<dbReference type="RefSeq" id="WP_243732323.1">
    <property type="nucleotide sequence ID" value="NZ_SNWM01000003.1"/>
</dbReference>
<evidence type="ECO:0000313" key="2">
    <source>
        <dbReference type="Proteomes" id="UP000295499"/>
    </source>
</evidence>
<name>A0A4R6IIT9_9SPHI</name>
<keyword evidence="2" id="KW-1185">Reference proteome</keyword>
<evidence type="ECO:0000313" key="1">
    <source>
        <dbReference type="EMBL" id="TDO21883.1"/>
    </source>
</evidence>
<dbReference type="Proteomes" id="UP000295499">
    <property type="component" value="Unassembled WGS sequence"/>
</dbReference>
<proteinExistence type="predicted"/>
<organism evidence="1 2">
    <name type="scientific">Pedobacter duraquae</name>
    <dbReference type="NCBI Taxonomy" id="425511"/>
    <lineage>
        <taxon>Bacteria</taxon>
        <taxon>Pseudomonadati</taxon>
        <taxon>Bacteroidota</taxon>
        <taxon>Sphingobacteriia</taxon>
        <taxon>Sphingobacteriales</taxon>
        <taxon>Sphingobacteriaceae</taxon>
        <taxon>Pedobacter</taxon>
    </lineage>
</organism>